<reference evidence="4" key="1">
    <citation type="submission" date="2024-07" db="EMBL/GenBank/DDBJ databases">
        <title>Two chromosome-level genome assemblies of Korean endemic species Abeliophyllum distichum and Forsythia ovata (Oleaceae).</title>
        <authorList>
            <person name="Jang H."/>
        </authorList>
    </citation>
    <scope>NUCLEOTIDE SEQUENCE [LARGE SCALE GENOMIC DNA]</scope>
</reference>
<keyword evidence="4" id="KW-1185">Reference proteome</keyword>
<evidence type="ECO:0000256" key="2">
    <source>
        <dbReference type="SAM" id="MobiDB-lite"/>
    </source>
</evidence>
<protein>
    <submittedName>
        <fullName evidence="3">Uncharacterized protein</fullName>
    </submittedName>
</protein>
<gene>
    <name evidence="3" type="ORF">Fot_34244</name>
</gene>
<dbReference type="InterPro" id="IPR015421">
    <property type="entry name" value="PyrdxlP-dep_Trfase_major"/>
</dbReference>
<feature type="compositionally biased region" description="Gly residues" evidence="2">
    <location>
        <begin position="246"/>
        <end position="255"/>
    </location>
</feature>
<dbReference type="InterPro" id="IPR015424">
    <property type="entry name" value="PyrdxlP-dep_Trfase"/>
</dbReference>
<dbReference type="PANTHER" id="PTHR45688:SF13">
    <property type="entry name" value="ALANINE--GLYOXYLATE AMINOTRANSFERASE 2-LIKE"/>
    <property type="match status" value="1"/>
</dbReference>
<evidence type="ECO:0000256" key="1">
    <source>
        <dbReference type="ARBA" id="ARBA00008954"/>
    </source>
</evidence>
<dbReference type="PANTHER" id="PTHR45688">
    <property type="match status" value="1"/>
</dbReference>
<dbReference type="SUPFAM" id="SSF53383">
    <property type="entry name" value="PLP-dependent transferases"/>
    <property type="match status" value="1"/>
</dbReference>
<evidence type="ECO:0000313" key="4">
    <source>
        <dbReference type="Proteomes" id="UP001604277"/>
    </source>
</evidence>
<dbReference type="Gene3D" id="3.40.640.10">
    <property type="entry name" value="Type I PLP-dependent aspartate aminotransferase-like (Major domain)"/>
    <property type="match status" value="1"/>
</dbReference>
<organism evidence="3 4">
    <name type="scientific">Forsythia ovata</name>
    <dbReference type="NCBI Taxonomy" id="205694"/>
    <lineage>
        <taxon>Eukaryota</taxon>
        <taxon>Viridiplantae</taxon>
        <taxon>Streptophyta</taxon>
        <taxon>Embryophyta</taxon>
        <taxon>Tracheophyta</taxon>
        <taxon>Spermatophyta</taxon>
        <taxon>Magnoliopsida</taxon>
        <taxon>eudicotyledons</taxon>
        <taxon>Gunneridae</taxon>
        <taxon>Pentapetalae</taxon>
        <taxon>asterids</taxon>
        <taxon>lamiids</taxon>
        <taxon>Lamiales</taxon>
        <taxon>Oleaceae</taxon>
        <taxon>Forsythieae</taxon>
        <taxon>Forsythia</taxon>
    </lineage>
</organism>
<name>A0ABD1SIA2_9LAMI</name>
<feature type="region of interest" description="Disordered" evidence="2">
    <location>
        <begin position="242"/>
        <end position="270"/>
    </location>
</feature>
<dbReference type="Gene3D" id="3.90.1150.10">
    <property type="entry name" value="Aspartate Aminotransferase, domain 1"/>
    <property type="match status" value="1"/>
</dbReference>
<sequence length="270" mass="29706">MQYFFDENDRGYLDGFGFIATASCSHCHPEVVKAIANQINNLITELLILPEALASKLPGNLKGIGNGIPLGVMVTTPEIAEVLTGRLYNNTLEETLYGSIDWKRRIPWKCFQNHASTMLHKGRRIKNNASTIDHDTTRNKEILIDMINKGNPTEIVSKNVIKAIKALQKSTAATVLVGLLMMCGPYSALAATGERYKMLKIEFEIKCQIINSLYQVDKDSRSQEGPELQFAKTVVLNLLPSPSSSNGGGIRGNGGENDHLNCNRTRSISA</sequence>
<comment type="caution">
    <text evidence="3">The sequence shown here is derived from an EMBL/GenBank/DDBJ whole genome shotgun (WGS) entry which is preliminary data.</text>
</comment>
<dbReference type="EMBL" id="JBFOLJ010000010">
    <property type="protein sequence ID" value="KAL2500396.1"/>
    <property type="molecule type" value="Genomic_DNA"/>
</dbReference>
<accession>A0ABD1SIA2</accession>
<comment type="similarity">
    <text evidence="1">Belongs to the class-III pyridoxal-phosphate-dependent aminotransferase family.</text>
</comment>
<dbReference type="InterPro" id="IPR015422">
    <property type="entry name" value="PyrdxlP-dep_Trfase_small"/>
</dbReference>
<dbReference type="Proteomes" id="UP001604277">
    <property type="component" value="Unassembled WGS sequence"/>
</dbReference>
<dbReference type="AlphaFoldDB" id="A0ABD1SIA2"/>
<proteinExistence type="inferred from homology"/>
<evidence type="ECO:0000313" key="3">
    <source>
        <dbReference type="EMBL" id="KAL2500396.1"/>
    </source>
</evidence>